<evidence type="ECO:0000256" key="2">
    <source>
        <dbReference type="ARBA" id="ARBA00022553"/>
    </source>
</evidence>
<dbReference type="AlphaFoldDB" id="A0A4V5NEV5"/>
<feature type="domain" description="Thioester reductase (TE)" evidence="3">
    <location>
        <begin position="6"/>
        <end position="156"/>
    </location>
</feature>
<accession>A0A4V5NEV5</accession>
<sequence>RWGEQFHFNKTLECFESVHIAGTRRCVDFSFESQHRAHIIFISSISSVANWFEKHADELEVPERLLHDPTLPSTSGHGESKHVAGLILSKAAAQSGVSGTVLRAGQLAGPSDGSSVWKKQEWIPSLVISSKALGILPDQLGRQDVVDWVPMDLAAKTGWEIAEAATERSRQGGRQEVAHLVHLAVTSWSKLVHTVCDALQAQGQGSVEIVSFERWLQELNKLPHTQQQLASKPAAKLLDFYESLLSGDNGLPRLSTRRTALTSKTLSGMKPIDEDVMSKWVRGWEKA</sequence>
<evidence type="ECO:0000313" key="4">
    <source>
        <dbReference type="EMBL" id="TKA63919.1"/>
    </source>
</evidence>
<proteinExistence type="predicted"/>
<comment type="caution">
    <text evidence="4">The sequence shown here is derived from an EMBL/GenBank/DDBJ whole genome shotgun (WGS) entry which is preliminary data.</text>
</comment>
<evidence type="ECO:0000313" key="5">
    <source>
        <dbReference type="Proteomes" id="UP000309340"/>
    </source>
</evidence>
<evidence type="ECO:0000259" key="3">
    <source>
        <dbReference type="Pfam" id="PF07993"/>
    </source>
</evidence>
<dbReference type="Proteomes" id="UP000309340">
    <property type="component" value="Unassembled WGS sequence"/>
</dbReference>
<feature type="non-terminal residue" evidence="4">
    <location>
        <position position="1"/>
    </location>
</feature>
<protein>
    <recommendedName>
        <fullName evidence="3">Thioester reductase (TE) domain-containing protein</fullName>
    </recommendedName>
</protein>
<name>A0A4V5NEV5_9PEZI</name>
<organism evidence="4 5">
    <name type="scientific">Friedmanniomyces simplex</name>
    <dbReference type="NCBI Taxonomy" id="329884"/>
    <lineage>
        <taxon>Eukaryota</taxon>
        <taxon>Fungi</taxon>
        <taxon>Dikarya</taxon>
        <taxon>Ascomycota</taxon>
        <taxon>Pezizomycotina</taxon>
        <taxon>Dothideomycetes</taxon>
        <taxon>Dothideomycetidae</taxon>
        <taxon>Mycosphaerellales</taxon>
        <taxon>Teratosphaeriaceae</taxon>
        <taxon>Friedmanniomyces</taxon>
    </lineage>
</organism>
<reference evidence="4 5" key="1">
    <citation type="submission" date="2017-03" db="EMBL/GenBank/DDBJ databases">
        <title>Genomes of endolithic fungi from Antarctica.</title>
        <authorList>
            <person name="Coleine C."/>
            <person name="Masonjones S."/>
            <person name="Stajich J.E."/>
        </authorList>
    </citation>
    <scope>NUCLEOTIDE SEQUENCE [LARGE SCALE GENOMIC DNA]</scope>
    <source>
        <strain evidence="4 5">CCFEE 5184</strain>
    </source>
</reference>
<keyword evidence="2" id="KW-0597">Phosphoprotein</keyword>
<dbReference type="InterPro" id="IPR051414">
    <property type="entry name" value="Adenylate-forming_Reductase"/>
</dbReference>
<keyword evidence="1" id="KW-0596">Phosphopantetheine</keyword>
<dbReference type="Pfam" id="PF07993">
    <property type="entry name" value="NAD_binding_4"/>
    <property type="match status" value="1"/>
</dbReference>
<dbReference type="Gene3D" id="3.40.50.720">
    <property type="entry name" value="NAD(P)-binding Rossmann-like Domain"/>
    <property type="match status" value="1"/>
</dbReference>
<dbReference type="SUPFAM" id="SSF51735">
    <property type="entry name" value="NAD(P)-binding Rossmann-fold domains"/>
    <property type="match status" value="1"/>
</dbReference>
<keyword evidence="5" id="KW-1185">Reference proteome</keyword>
<dbReference type="OrthoDB" id="429813at2759"/>
<gene>
    <name evidence="4" type="ORF">B0A55_08736</name>
</gene>
<dbReference type="InterPro" id="IPR036291">
    <property type="entry name" value="NAD(P)-bd_dom_sf"/>
</dbReference>
<dbReference type="STRING" id="329884.A0A4V5NEV5"/>
<dbReference type="EMBL" id="NAJQ01000893">
    <property type="protein sequence ID" value="TKA63919.1"/>
    <property type="molecule type" value="Genomic_DNA"/>
</dbReference>
<dbReference type="PANTHER" id="PTHR43439:SF2">
    <property type="entry name" value="ENZYME, PUTATIVE (JCVI)-RELATED"/>
    <property type="match status" value="1"/>
</dbReference>
<dbReference type="PANTHER" id="PTHR43439">
    <property type="entry name" value="PHENYLACETATE-COENZYME A LIGASE"/>
    <property type="match status" value="1"/>
</dbReference>
<dbReference type="InterPro" id="IPR013120">
    <property type="entry name" value="FAR_NAD-bd"/>
</dbReference>
<evidence type="ECO:0000256" key="1">
    <source>
        <dbReference type="ARBA" id="ARBA00022450"/>
    </source>
</evidence>